<dbReference type="PANTHER" id="PTHR10963:SF60">
    <property type="entry name" value="GRAM-NEGATIVE BACTERIA-BINDING PROTEIN 1-RELATED"/>
    <property type="match status" value="1"/>
</dbReference>
<feature type="domain" description="GH16" evidence="2">
    <location>
        <begin position="17"/>
        <end position="285"/>
    </location>
</feature>
<comment type="caution">
    <text evidence="3">The sequence shown here is derived from an EMBL/GenBank/DDBJ whole genome shotgun (WGS) entry which is preliminary data.</text>
</comment>
<evidence type="ECO:0000256" key="1">
    <source>
        <dbReference type="SAM" id="SignalP"/>
    </source>
</evidence>
<gene>
    <name evidence="3" type="ORF">CKAH01_18157</name>
</gene>
<organism evidence="3 4">
    <name type="scientific">Colletotrichum kahawae</name>
    <name type="common">Coffee berry disease fungus</name>
    <dbReference type="NCBI Taxonomy" id="34407"/>
    <lineage>
        <taxon>Eukaryota</taxon>
        <taxon>Fungi</taxon>
        <taxon>Dikarya</taxon>
        <taxon>Ascomycota</taxon>
        <taxon>Pezizomycotina</taxon>
        <taxon>Sordariomycetes</taxon>
        <taxon>Hypocreomycetidae</taxon>
        <taxon>Glomerellales</taxon>
        <taxon>Glomerellaceae</taxon>
        <taxon>Colletotrichum</taxon>
        <taxon>Colletotrichum gloeosporioides species complex</taxon>
    </lineage>
</organism>
<reference evidence="3" key="1">
    <citation type="submission" date="2023-02" db="EMBL/GenBank/DDBJ databases">
        <title>Colletotrichum kahawae CIFC_Que2 genome sequencing and assembly.</title>
        <authorList>
            <person name="Baroncelli R."/>
        </authorList>
    </citation>
    <scope>NUCLEOTIDE SEQUENCE</scope>
    <source>
        <strain evidence="3">CIFC_Que2</strain>
    </source>
</reference>
<dbReference type="PROSITE" id="PS51762">
    <property type="entry name" value="GH16_2"/>
    <property type="match status" value="1"/>
</dbReference>
<dbReference type="EMBL" id="VYYT01000290">
    <property type="protein sequence ID" value="KAK2747169.1"/>
    <property type="molecule type" value="Genomic_DNA"/>
</dbReference>
<dbReference type="InterPro" id="IPR013320">
    <property type="entry name" value="ConA-like_dom_sf"/>
</dbReference>
<dbReference type="GO" id="GO:0005975">
    <property type="term" value="P:carbohydrate metabolic process"/>
    <property type="evidence" value="ECO:0007669"/>
    <property type="project" value="InterPro"/>
</dbReference>
<keyword evidence="4" id="KW-1185">Reference proteome</keyword>
<dbReference type="CDD" id="cd02182">
    <property type="entry name" value="GH16_Strep_laminarinase_like"/>
    <property type="match status" value="1"/>
</dbReference>
<dbReference type="GO" id="GO:0004553">
    <property type="term" value="F:hydrolase activity, hydrolyzing O-glycosyl compounds"/>
    <property type="evidence" value="ECO:0007669"/>
    <property type="project" value="InterPro"/>
</dbReference>
<accession>A0AAD9Y9A2</accession>
<feature type="chain" id="PRO_5041970788" evidence="1">
    <location>
        <begin position="19"/>
        <end position="285"/>
    </location>
</feature>
<dbReference type="InterPro" id="IPR000757">
    <property type="entry name" value="Beta-glucanase-like"/>
</dbReference>
<dbReference type="Pfam" id="PF26113">
    <property type="entry name" value="GH16_XgeA"/>
    <property type="match status" value="1"/>
</dbReference>
<dbReference type="InterPro" id="IPR050546">
    <property type="entry name" value="Glycosyl_Hydrlase_16"/>
</dbReference>
<dbReference type="AlphaFoldDB" id="A0AAD9Y9A2"/>
<dbReference type="Gene3D" id="2.60.120.200">
    <property type="match status" value="1"/>
</dbReference>
<protein>
    <submittedName>
        <fullName evidence="3">Endo-1,3(4)-beta-glucanase</fullName>
    </submittedName>
</protein>
<evidence type="ECO:0000259" key="2">
    <source>
        <dbReference type="PROSITE" id="PS51762"/>
    </source>
</evidence>
<evidence type="ECO:0000313" key="4">
    <source>
        <dbReference type="Proteomes" id="UP001281614"/>
    </source>
</evidence>
<dbReference type="Proteomes" id="UP001281614">
    <property type="component" value="Unassembled WGS sequence"/>
</dbReference>
<dbReference type="SUPFAM" id="SSF49899">
    <property type="entry name" value="Concanavalin A-like lectins/glucanases"/>
    <property type="match status" value="1"/>
</dbReference>
<keyword evidence="1" id="KW-0732">Signal</keyword>
<feature type="signal peptide" evidence="1">
    <location>
        <begin position="1"/>
        <end position="18"/>
    </location>
</feature>
<evidence type="ECO:0000313" key="3">
    <source>
        <dbReference type="EMBL" id="KAK2747169.1"/>
    </source>
</evidence>
<sequence length="285" mass="31060">MHLHHLLLLPAAAALVSAWDAPSYSGFTRIWQDNFAGAAGAAVNTANWNIITHLRVNNELQDYTTSRANLQLSGGSTVQIVPWRDASASNGWTSARIESRYTFTPAAGRLTLAEAYIRFGDNAIANKKGMWPAFWMRGDAIRNGGGWPRCGELDVLETVNGLLTGYGTVHCDVNPGGACNEPNGIGASTGIPDQGWHTWRVQIDRRSNYWQTESITWFRDGVQFHQVTGARIGNEGIWNTLARAPLFFILNVAVGGNWPGNPDGNTLGGYGSMMETAYVAVYQSN</sequence>
<proteinExistence type="predicted"/>
<dbReference type="PANTHER" id="PTHR10963">
    <property type="entry name" value="GLYCOSYL HYDROLASE-RELATED"/>
    <property type="match status" value="1"/>
</dbReference>
<name>A0AAD9Y9A2_COLKA</name>